<organism evidence="1">
    <name type="scientific">marine sediment metagenome</name>
    <dbReference type="NCBI Taxonomy" id="412755"/>
    <lineage>
        <taxon>unclassified sequences</taxon>
        <taxon>metagenomes</taxon>
        <taxon>ecological metagenomes</taxon>
    </lineage>
</organism>
<dbReference type="AlphaFoldDB" id="X0SFP7"/>
<sequence length="209" mass="22636">MDIFDLSTTTKIDGHDYLAAATQLIESLTNGWHVTGTFEGSTAAISMDPAAHHAKLFLPALLKGALTRTQCDIYTGAILHELLHVLYTTGDFMEVMHTQHGALGASLLNCIEDCRIERRGADLRIAANLIPLLSRLRKHTYARGVAENGPVVDSDIRNLPYAIKMRLNAVIGIDTGAVLNLPKFEPYFAVAVAEFNRPTFAASGTAGAF</sequence>
<dbReference type="EMBL" id="BARS01005864">
    <property type="protein sequence ID" value="GAF79829.1"/>
    <property type="molecule type" value="Genomic_DNA"/>
</dbReference>
<proteinExistence type="predicted"/>
<gene>
    <name evidence="1" type="ORF">S01H1_11497</name>
</gene>
<accession>X0SFP7</accession>
<protein>
    <submittedName>
        <fullName evidence="1">Uncharacterized protein</fullName>
    </submittedName>
</protein>
<feature type="non-terminal residue" evidence="1">
    <location>
        <position position="209"/>
    </location>
</feature>
<comment type="caution">
    <text evidence="1">The sequence shown here is derived from an EMBL/GenBank/DDBJ whole genome shotgun (WGS) entry which is preliminary data.</text>
</comment>
<evidence type="ECO:0000313" key="1">
    <source>
        <dbReference type="EMBL" id="GAF79829.1"/>
    </source>
</evidence>
<name>X0SFP7_9ZZZZ</name>
<reference evidence="1" key="1">
    <citation type="journal article" date="2014" name="Front. Microbiol.">
        <title>High frequency of phylogenetically diverse reductive dehalogenase-homologous genes in deep subseafloor sedimentary metagenomes.</title>
        <authorList>
            <person name="Kawai M."/>
            <person name="Futagami T."/>
            <person name="Toyoda A."/>
            <person name="Takaki Y."/>
            <person name="Nishi S."/>
            <person name="Hori S."/>
            <person name="Arai W."/>
            <person name="Tsubouchi T."/>
            <person name="Morono Y."/>
            <person name="Uchiyama I."/>
            <person name="Ito T."/>
            <person name="Fujiyama A."/>
            <person name="Inagaki F."/>
            <person name="Takami H."/>
        </authorList>
    </citation>
    <scope>NUCLEOTIDE SEQUENCE</scope>
    <source>
        <strain evidence="1">Expedition CK06-06</strain>
    </source>
</reference>